<dbReference type="Proteomes" id="UP001164286">
    <property type="component" value="Unassembled WGS sequence"/>
</dbReference>
<dbReference type="RefSeq" id="XP_052946328.1">
    <property type="nucleotide sequence ID" value="XM_053093317.1"/>
</dbReference>
<reference evidence="3" key="1">
    <citation type="journal article" date="2022" name="G3 (Bethesda)">
        <title>High quality genome of the basidiomycete yeast Dioszegia hungarica PDD-24b-2 isolated from cloud water.</title>
        <authorList>
            <person name="Jarrige D."/>
            <person name="Haridas S."/>
            <person name="Bleykasten-Grosshans C."/>
            <person name="Joly M."/>
            <person name="Nadalig T."/>
            <person name="Sancelme M."/>
            <person name="Vuilleumier S."/>
            <person name="Grigoriev I.V."/>
            <person name="Amato P."/>
            <person name="Bringel F."/>
        </authorList>
    </citation>
    <scope>NUCLEOTIDE SEQUENCE</scope>
    <source>
        <strain evidence="3">PDD-24b-2</strain>
    </source>
</reference>
<organism evidence="3 4">
    <name type="scientific">Dioszegia hungarica</name>
    <dbReference type="NCBI Taxonomy" id="4972"/>
    <lineage>
        <taxon>Eukaryota</taxon>
        <taxon>Fungi</taxon>
        <taxon>Dikarya</taxon>
        <taxon>Basidiomycota</taxon>
        <taxon>Agaricomycotina</taxon>
        <taxon>Tremellomycetes</taxon>
        <taxon>Tremellales</taxon>
        <taxon>Bulleribasidiaceae</taxon>
        <taxon>Dioszegia</taxon>
    </lineage>
</organism>
<feature type="signal peptide" evidence="1">
    <location>
        <begin position="1"/>
        <end position="15"/>
    </location>
</feature>
<dbReference type="PANTHER" id="PTHR43662">
    <property type="match status" value="1"/>
</dbReference>
<dbReference type="GeneID" id="77732522"/>
<protein>
    <submittedName>
        <fullName evidence="3">WSC-domain-containing protein</fullName>
    </submittedName>
</protein>
<evidence type="ECO:0000313" key="3">
    <source>
        <dbReference type="EMBL" id="KAI9636551.1"/>
    </source>
</evidence>
<evidence type="ECO:0000256" key="1">
    <source>
        <dbReference type="SAM" id="SignalP"/>
    </source>
</evidence>
<evidence type="ECO:0000313" key="4">
    <source>
        <dbReference type="Proteomes" id="UP001164286"/>
    </source>
</evidence>
<dbReference type="AlphaFoldDB" id="A0AA38HCV6"/>
<keyword evidence="4" id="KW-1185">Reference proteome</keyword>
<dbReference type="SMART" id="SM00321">
    <property type="entry name" value="WSC"/>
    <property type="match status" value="1"/>
</dbReference>
<dbReference type="EMBL" id="JAKWFO010000005">
    <property type="protein sequence ID" value="KAI9636551.1"/>
    <property type="molecule type" value="Genomic_DNA"/>
</dbReference>
<dbReference type="Pfam" id="PF09362">
    <property type="entry name" value="DUF1996"/>
    <property type="match status" value="1"/>
</dbReference>
<name>A0AA38HCV6_9TREE</name>
<evidence type="ECO:0000259" key="2">
    <source>
        <dbReference type="PROSITE" id="PS51212"/>
    </source>
</evidence>
<proteinExistence type="predicted"/>
<dbReference type="InterPro" id="IPR018535">
    <property type="entry name" value="DUF1996"/>
</dbReference>
<dbReference type="PANTHER" id="PTHR43662:SF3">
    <property type="entry name" value="DOMAIN PROTEIN, PUTATIVE (AFU_ORTHOLOGUE AFUA_6G11970)-RELATED"/>
    <property type="match status" value="1"/>
</dbReference>
<gene>
    <name evidence="3" type="ORF">MKK02DRAFT_45255</name>
</gene>
<accession>A0AA38HCV6</accession>
<keyword evidence="1" id="KW-0732">Signal</keyword>
<feature type="domain" description="WSC" evidence="2">
    <location>
        <begin position="317"/>
        <end position="413"/>
    </location>
</feature>
<feature type="chain" id="PRO_5041384256" evidence="1">
    <location>
        <begin position="16"/>
        <end position="471"/>
    </location>
</feature>
<dbReference type="InterPro" id="IPR002889">
    <property type="entry name" value="WSC_carb-bd"/>
</dbReference>
<comment type="caution">
    <text evidence="3">The sequence shown here is derived from an EMBL/GenBank/DDBJ whole genome shotgun (WGS) entry which is preliminary data.</text>
</comment>
<dbReference type="PROSITE" id="PS51212">
    <property type="entry name" value="WSC"/>
    <property type="match status" value="1"/>
</dbReference>
<dbReference type="Pfam" id="PF01822">
    <property type="entry name" value="WSC"/>
    <property type="match status" value="1"/>
</dbReference>
<sequence>MFPFLLFSLLQVVRADPFWIVSLGHLLSTRMDPVVSPGGVSTHVHEIVGASAFSPTYDYATLQSSKCTTANVKVDKSNYWVPQLYRKTSSGLQLVPNTYTNAREIVYEFPPGFRMLAGDMGRTTYDPTDRAQAAISYVCLNFKGNGGPDTNAFPTRSCPDGLRAQVYFPSCWDGVNLWLEGSKHVSYPAEGNFDGNGKCPSTHPKRLVSGVWSHGDTTGYGMHGDFTMGWPEGLFQKIFDQGEACNVGFNLKGCPALSPHLMDGGGCAPEKLVVDEIIDPVSKLPGNNPLYGSGGSNRPAYTETAKFKIIGPAIPSNWKNLGCINEPASGRALSAATSATDDMTPTKCISFCSGKGYKLAGVEYGRECYCGNALTGVSETPDGTAQCGIACAGEGNSKGFCGGSRTLSVYKFSGSGTPSVGAASGGSIQPTPVSIRQIKATTIRQCGVKGDAGYPGNNKVITLAKRSRCRE</sequence>